<reference evidence="4" key="1">
    <citation type="submission" date="2016-10" db="EMBL/GenBank/DDBJ databases">
        <authorList>
            <person name="Varghese N."/>
            <person name="Submissions S."/>
        </authorList>
    </citation>
    <scope>NUCLEOTIDE SEQUENCE [LARGE SCALE GENOMIC DNA]</scope>
    <source>
        <strain evidence="4">CGMCC 1.3431</strain>
    </source>
</reference>
<dbReference type="RefSeq" id="WP_090643471.1">
    <property type="nucleotide sequence ID" value="NZ_CBCRYE010000001.1"/>
</dbReference>
<name>A0A1G4PR66_9CAUL</name>
<sequence>MKIKTILLAGLIGAAAMTGLAGCQKRVKAPEVAGACYYIGYPKAGGLKFNELSKSEPDLEHCAVRLYNARMDLMATRTAGEQTIGAYNGTFLFASGREVRYSQHYEGPAFPLLVKAPDGRLVAPGSVVQEEAPTGEKVTVDIPKNLPQMPSDAKK</sequence>
<evidence type="ECO:0008006" key="5">
    <source>
        <dbReference type="Google" id="ProtNLM"/>
    </source>
</evidence>
<dbReference type="STRING" id="260084.SAMN02927928_0595"/>
<dbReference type="AlphaFoldDB" id="A0A1G4PR66"/>
<evidence type="ECO:0000313" key="4">
    <source>
        <dbReference type="Proteomes" id="UP000199150"/>
    </source>
</evidence>
<accession>A0A1G4PR66</accession>
<proteinExistence type="predicted"/>
<gene>
    <name evidence="3" type="ORF">SAMN02927928_0595</name>
</gene>
<dbReference type="Proteomes" id="UP000199150">
    <property type="component" value="Unassembled WGS sequence"/>
</dbReference>
<evidence type="ECO:0000256" key="2">
    <source>
        <dbReference type="SAM" id="SignalP"/>
    </source>
</evidence>
<feature type="signal peptide" evidence="2">
    <location>
        <begin position="1"/>
        <end position="21"/>
    </location>
</feature>
<feature type="chain" id="PRO_5011442952" description="NlpE N-terminal domain-containing protein" evidence="2">
    <location>
        <begin position="22"/>
        <end position="155"/>
    </location>
</feature>
<evidence type="ECO:0000256" key="1">
    <source>
        <dbReference type="SAM" id="MobiDB-lite"/>
    </source>
</evidence>
<keyword evidence="4" id="KW-1185">Reference proteome</keyword>
<dbReference type="EMBL" id="FMTS01000001">
    <property type="protein sequence ID" value="SCW34780.1"/>
    <property type="molecule type" value="Genomic_DNA"/>
</dbReference>
<organism evidence="3 4">
    <name type="scientific">Asticcacaulis taihuensis</name>
    <dbReference type="NCBI Taxonomy" id="260084"/>
    <lineage>
        <taxon>Bacteria</taxon>
        <taxon>Pseudomonadati</taxon>
        <taxon>Pseudomonadota</taxon>
        <taxon>Alphaproteobacteria</taxon>
        <taxon>Caulobacterales</taxon>
        <taxon>Caulobacteraceae</taxon>
        <taxon>Asticcacaulis</taxon>
    </lineage>
</organism>
<feature type="region of interest" description="Disordered" evidence="1">
    <location>
        <begin position="130"/>
        <end position="155"/>
    </location>
</feature>
<dbReference type="PROSITE" id="PS51257">
    <property type="entry name" value="PROKAR_LIPOPROTEIN"/>
    <property type="match status" value="1"/>
</dbReference>
<evidence type="ECO:0000313" key="3">
    <source>
        <dbReference type="EMBL" id="SCW34780.1"/>
    </source>
</evidence>
<dbReference type="OrthoDB" id="7172955at2"/>
<protein>
    <recommendedName>
        <fullName evidence="5">NlpE N-terminal domain-containing protein</fullName>
    </recommendedName>
</protein>
<keyword evidence="2" id="KW-0732">Signal</keyword>